<dbReference type="GeneID" id="68918923"/>
<dbReference type="HOGENOM" id="CLU_3430049_0_0_1"/>
<name>B6IK47_CAEBR</name>
<sequence length="19" mass="2270">MGNDNSKNYRGEYCFVLRC</sequence>
<keyword evidence="2" id="KW-1185">Reference proteome</keyword>
<dbReference type="Proteomes" id="UP000008549">
    <property type="component" value="Unassembled WGS sequence"/>
</dbReference>
<reference evidence="1 2" key="1">
    <citation type="journal article" date="2003" name="PLoS Biol.">
        <title>The genome sequence of Caenorhabditis briggsae: a platform for comparative genomics.</title>
        <authorList>
            <person name="Stein L.D."/>
            <person name="Bao Z."/>
            <person name="Blasiar D."/>
            <person name="Blumenthal T."/>
            <person name="Brent M.R."/>
            <person name="Chen N."/>
            <person name="Chinwalla A."/>
            <person name="Clarke L."/>
            <person name="Clee C."/>
            <person name="Coghlan A."/>
            <person name="Coulson A."/>
            <person name="D'Eustachio P."/>
            <person name="Fitch D.H."/>
            <person name="Fulton L.A."/>
            <person name="Fulton R.E."/>
            <person name="Griffiths-Jones S."/>
            <person name="Harris T.W."/>
            <person name="Hillier L.W."/>
            <person name="Kamath R."/>
            <person name="Kuwabara P.E."/>
            <person name="Mardis E.R."/>
            <person name="Marra M.A."/>
            <person name="Miner T.L."/>
            <person name="Minx P."/>
            <person name="Mullikin J.C."/>
            <person name="Plumb R.W."/>
            <person name="Rogers J."/>
            <person name="Schein J.E."/>
            <person name="Sohrmann M."/>
            <person name="Spieth J."/>
            <person name="Stajich J.E."/>
            <person name="Wei C."/>
            <person name="Willey D."/>
            <person name="Wilson R.K."/>
            <person name="Durbin R."/>
            <person name="Waterston R.H."/>
        </authorList>
    </citation>
    <scope>NUCLEOTIDE SEQUENCE [LARGE SCALE GENOMIC DNA]</scope>
    <source>
        <strain evidence="1 2">AF16</strain>
    </source>
</reference>
<dbReference type="EMBL" id="HE600995">
    <property type="protein sequence ID" value="CAS00277.1"/>
    <property type="molecule type" value="Genomic_DNA"/>
</dbReference>
<dbReference type="CTD" id="68918923"/>
<dbReference type="AlphaFoldDB" id="B6IK47"/>
<dbReference type="InParanoid" id="B6IK47"/>
<protein>
    <submittedName>
        <fullName evidence="1">Protein CBG27470</fullName>
    </submittedName>
</protein>
<dbReference type="KEGG" id="cbr:CBG_27470"/>
<proteinExistence type="predicted"/>
<evidence type="ECO:0000313" key="2">
    <source>
        <dbReference type="Proteomes" id="UP000008549"/>
    </source>
</evidence>
<dbReference type="RefSeq" id="XP_045099836.1">
    <property type="nucleotide sequence ID" value="XM_045238943.1"/>
</dbReference>
<accession>B6IK47</accession>
<gene>
    <name evidence="1" type="ORF">CBG27470</name>
    <name evidence="1" type="ORF">CBG_27470</name>
</gene>
<reference evidence="1 2" key="2">
    <citation type="journal article" date="2011" name="PLoS Genet.">
        <title>Caenorhabditis briggsae recombinant inbred line genotypes reveal inter-strain incompatibility and the evolution of recombination.</title>
        <authorList>
            <person name="Ross J.A."/>
            <person name="Koboldt D.C."/>
            <person name="Staisch J.E."/>
            <person name="Chamberlin H.M."/>
            <person name="Gupta B.P."/>
            <person name="Miller R.D."/>
            <person name="Baird S.E."/>
            <person name="Haag E.S."/>
        </authorList>
    </citation>
    <scope>NUCLEOTIDE SEQUENCE [LARGE SCALE GENOMIC DNA]</scope>
    <source>
        <strain evidence="1 2">AF16</strain>
    </source>
</reference>
<organism evidence="1 2">
    <name type="scientific">Caenorhabditis briggsae</name>
    <dbReference type="NCBI Taxonomy" id="6238"/>
    <lineage>
        <taxon>Eukaryota</taxon>
        <taxon>Metazoa</taxon>
        <taxon>Ecdysozoa</taxon>
        <taxon>Nematoda</taxon>
        <taxon>Chromadorea</taxon>
        <taxon>Rhabditida</taxon>
        <taxon>Rhabditina</taxon>
        <taxon>Rhabditomorpha</taxon>
        <taxon>Rhabditoidea</taxon>
        <taxon>Rhabditidae</taxon>
        <taxon>Peloderinae</taxon>
        <taxon>Caenorhabditis</taxon>
    </lineage>
</organism>
<evidence type="ECO:0000313" key="1">
    <source>
        <dbReference type="EMBL" id="CAS00277.1"/>
    </source>
</evidence>